<dbReference type="Gene3D" id="1.10.600.10">
    <property type="entry name" value="Farnesyl Diphosphate Synthase"/>
    <property type="match status" value="1"/>
</dbReference>
<dbReference type="Proteomes" id="UP000245207">
    <property type="component" value="Unassembled WGS sequence"/>
</dbReference>
<dbReference type="SUPFAM" id="SSF48576">
    <property type="entry name" value="Terpenoid synthases"/>
    <property type="match status" value="1"/>
</dbReference>
<dbReference type="SUPFAM" id="SSF48239">
    <property type="entry name" value="Terpenoid cyclases/Protein prenyltransferases"/>
    <property type="match status" value="1"/>
</dbReference>
<dbReference type="InterPro" id="IPR005630">
    <property type="entry name" value="Terpene_synthase_metal-bd"/>
</dbReference>
<dbReference type="GO" id="GO:0000287">
    <property type="term" value="F:magnesium ion binding"/>
    <property type="evidence" value="ECO:0007669"/>
    <property type="project" value="InterPro"/>
</dbReference>
<dbReference type="InterPro" id="IPR008930">
    <property type="entry name" value="Terpenoid_cyclase/PrenylTrfase"/>
</dbReference>
<dbReference type="Pfam" id="PF03936">
    <property type="entry name" value="Terpene_synth_C"/>
    <property type="match status" value="1"/>
</dbReference>
<dbReference type="InterPro" id="IPR044814">
    <property type="entry name" value="Terpene_cyclase_plant_C1"/>
</dbReference>
<dbReference type="Gene3D" id="1.50.10.130">
    <property type="entry name" value="Terpene synthase, N-terminal domain"/>
    <property type="match status" value="1"/>
</dbReference>
<dbReference type="STRING" id="35608.A0A2U1PND1"/>
<dbReference type="Pfam" id="PF01397">
    <property type="entry name" value="Terpene_synth"/>
    <property type="match status" value="1"/>
</dbReference>
<dbReference type="PANTHER" id="PTHR31225:SF254">
    <property type="entry name" value="LYASE"/>
    <property type="match status" value="1"/>
</dbReference>
<proteinExistence type="predicted"/>
<dbReference type="InterPro" id="IPR050148">
    <property type="entry name" value="Terpene_synthase-like"/>
</dbReference>
<evidence type="ECO:0000259" key="2">
    <source>
        <dbReference type="Pfam" id="PF01397"/>
    </source>
</evidence>
<dbReference type="OrthoDB" id="1877784at2759"/>
<name>A0A2U1PND1_ARTAN</name>
<keyword evidence="5" id="KW-1185">Reference proteome</keyword>
<keyword evidence="1" id="KW-0479">Metal-binding</keyword>
<dbReference type="GO" id="GO:0016102">
    <property type="term" value="P:diterpenoid biosynthetic process"/>
    <property type="evidence" value="ECO:0007669"/>
    <property type="project" value="InterPro"/>
</dbReference>
<dbReference type="PANTHER" id="PTHR31225">
    <property type="entry name" value="OS04G0344100 PROTEIN-RELATED"/>
    <property type="match status" value="1"/>
</dbReference>
<dbReference type="InterPro" id="IPR001906">
    <property type="entry name" value="Terpene_synth_N"/>
</dbReference>
<evidence type="ECO:0000313" key="4">
    <source>
        <dbReference type="EMBL" id="PWA87284.1"/>
    </source>
</evidence>
<dbReference type="EMBL" id="PKPP01000928">
    <property type="protein sequence ID" value="PWA87284.1"/>
    <property type="molecule type" value="Genomic_DNA"/>
</dbReference>
<reference evidence="4 5" key="1">
    <citation type="journal article" date="2018" name="Mol. Plant">
        <title>The genome of Artemisia annua provides insight into the evolution of Asteraceae family and artemisinin biosynthesis.</title>
        <authorList>
            <person name="Shen Q."/>
            <person name="Zhang L."/>
            <person name="Liao Z."/>
            <person name="Wang S."/>
            <person name="Yan T."/>
            <person name="Shi P."/>
            <person name="Liu M."/>
            <person name="Fu X."/>
            <person name="Pan Q."/>
            <person name="Wang Y."/>
            <person name="Lv Z."/>
            <person name="Lu X."/>
            <person name="Zhang F."/>
            <person name="Jiang W."/>
            <person name="Ma Y."/>
            <person name="Chen M."/>
            <person name="Hao X."/>
            <person name="Li L."/>
            <person name="Tang Y."/>
            <person name="Lv G."/>
            <person name="Zhou Y."/>
            <person name="Sun X."/>
            <person name="Brodelius P.E."/>
            <person name="Rose J.K.C."/>
            <person name="Tang K."/>
        </authorList>
    </citation>
    <scope>NUCLEOTIDE SEQUENCE [LARGE SCALE GENOMIC DNA]</scope>
    <source>
        <strain evidence="5">cv. Huhao1</strain>
        <tissue evidence="4">Leaf</tissue>
    </source>
</reference>
<dbReference type="SFLD" id="SFLDG01019">
    <property type="entry name" value="Terpene_Cyclase_Like_1_C_Termi"/>
    <property type="match status" value="1"/>
</dbReference>
<evidence type="ECO:0000256" key="1">
    <source>
        <dbReference type="ARBA" id="ARBA00022723"/>
    </source>
</evidence>
<feature type="domain" description="Terpene synthase N-terminal" evidence="2">
    <location>
        <begin position="31"/>
        <end position="206"/>
    </location>
</feature>
<dbReference type="GO" id="GO:0010333">
    <property type="term" value="F:terpene synthase activity"/>
    <property type="evidence" value="ECO:0007669"/>
    <property type="project" value="InterPro"/>
</dbReference>
<feature type="domain" description="Terpene synthase metal-binding" evidence="3">
    <location>
        <begin position="264"/>
        <end position="511"/>
    </location>
</feature>
<dbReference type="CDD" id="cd00684">
    <property type="entry name" value="Terpene_cyclase_plant_C1"/>
    <property type="match status" value="1"/>
</dbReference>
<protein>
    <submittedName>
        <fullName evidence="4">10-epi-junenol synthase</fullName>
    </submittedName>
</protein>
<dbReference type="AlphaFoldDB" id="A0A2U1PND1"/>
<evidence type="ECO:0000259" key="3">
    <source>
        <dbReference type="Pfam" id="PF03936"/>
    </source>
</evidence>
<dbReference type="InterPro" id="IPR008949">
    <property type="entry name" value="Isoprenoid_synthase_dom_sf"/>
</dbReference>
<organism evidence="4 5">
    <name type="scientific">Artemisia annua</name>
    <name type="common">Sweet wormwood</name>
    <dbReference type="NCBI Taxonomy" id="35608"/>
    <lineage>
        <taxon>Eukaryota</taxon>
        <taxon>Viridiplantae</taxon>
        <taxon>Streptophyta</taxon>
        <taxon>Embryophyta</taxon>
        <taxon>Tracheophyta</taxon>
        <taxon>Spermatophyta</taxon>
        <taxon>Magnoliopsida</taxon>
        <taxon>eudicotyledons</taxon>
        <taxon>Gunneridae</taxon>
        <taxon>Pentapetalae</taxon>
        <taxon>asterids</taxon>
        <taxon>campanulids</taxon>
        <taxon>Asterales</taxon>
        <taxon>Asteraceae</taxon>
        <taxon>Asteroideae</taxon>
        <taxon>Anthemideae</taxon>
        <taxon>Artemisiinae</taxon>
        <taxon>Artemisia</taxon>
    </lineage>
</organism>
<dbReference type="InterPro" id="IPR034741">
    <property type="entry name" value="Terpene_cyclase-like_1_C"/>
</dbReference>
<comment type="caution">
    <text evidence="4">The sequence shown here is derived from an EMBL/GenBank/DDBJ whole genome shotgun (WGS) entry which is preliminary data.</text>
</comment>
<accession>A0A2U1PND1</accession>
<dbReference type="SFLD" id="SFLDS00005">
    <property type="entry name" value="Isoprenoid_Synthase_Type_I"/>
    <property type="match status" value="1"/>
</dbReference>
<dbReference type="FunFam" id="1.10.600.10:FF:000007">
    <property type="entry name" value="Isoprene synthase, chloroplastic"/>
    <property type="match status" value="1"/>
</dbReference>
<evidence type="ECO:0000313" key="5">
    <source>
        <dbReference type="Proteomes" id="UP000245207"/>
    </source>
</evidence>
<gene>
    <name evidence="4" type="ORF">CTI12_AA133630</name>
</gene>
<dbReference type="InterPro" id="IPR036965">
    <property type="entry name" value="Terpene_synth_N_sf"/>
</dbReference>
<sequence length="567" mass="65840">MATRESYSTLNGNIKATTDPMRPLANFPPSIWGDRFLSLSVDTYELKACAKAIEAPKEELRRLIISQNLDSNEKLCLFNYVYRLGLTYLFVEEVQGQLDKLFKELNMKDYDNADLYTISTNFQVFRQHGYKLSCDVFNKFKDYRSCKFHEYTVTDVRGLLSFYESTQLRIRGESILDEAMEFTKAQLTGVVDTLQGNLAKQVKHALVSPFHRGMKMVEARLYFSLYEEELSTYDSLITKLAKAHFNYLRLLQRQELQILTKWGKDMEFQVITPYARNRIPDLYLWGLGLYYEPPYSQARIITSKIAQLVCVLDDTYDAYATIEELRLLTDAINRWEISAMEQLPEYLKPLYKILLNEHTELEKQLSKNGRGNSVTASKQAVVYHSSHFQELARGYLKEAEWRHRGQVPSFQEYMKNGLITSTYNVLFKSSVMGMSEIVTQEALDWYESHPKILEATGLLGRLYNDITTFQFEAKRAQKQVTSVDAYMNTFGVPEIVAVDELKNMLQDFWKDINEGCLKPTEVSIEILAPVVNLARMTDVVYRYTDRFTFPEKTIEEYITLLIIDPIP</sequence>